<dbReference type="InterPro" id="IPR013149">
    <property type="entry name" value="ADH-like_C"/>
</dbReference>
<dbReference type="InterPro" id="IPR036291">
    <property type="entry name" value="NAD(P)-bd_dom_sf"/>
</dbReference>
<evidence type="ECO:0000256" key="3">
    <source>
        <dbReference type="ARBA" id="ARBA00022723"/>
    </source>
</evidence>
<evidence type="ECO:0000256" key="5">
    <source>
        <dbReference type="ARBA" id="ARBA00023002"/>
    </source>
</evidence>
<evidence type="ECO:0000256" key="1">
    <source>
        <dbReference type="ARBA" id="ARBA00001947"/>
    </source>
</evidence>
<dbReference type="Gene3D" id="3.90.180.10">
    <property type="entry name" value="Medium-chain alcohol dehydrogenases, catalytic domain"/>
    <property type="match status" value="2"/>
</dbReference>
<dbReference type="PANTHER" id="PTHR43350">
    <property type="entry name" value="NAD-DEPENDENT ALCOHOL DEHYDROGENASE"/>
    <property type="match status" value="1"/>
</dbReference>
<keyword evidence="8" id="KW-1185">Reference proteome</keyword>
<dbReference type="InParanoid" id="A0A146GAA2"/>
<evidence type="ECO:0000259" key="6">
    <source>
        <dbReference type="SMART" id="SM00829"/>
    </source>
</evidence>
<dbReference type="OrthoDB" id="9781031at2"/>
<dbReference type="STRING" id="690879.TSACC_22805"/>
<dbReference type="GO" id="GO:0046872">
    <property type="term" value="F:metal ion binding"/>
    <property type="evidence" value="ECO:0007669"/>
    <property type="project" value="UniProtKB-KW"/>
</dbReference>
<dbReference type="PANTHER" id="PTHR43350:SF19">
    <property type="entry name" value="D-GULOSIDE 3-DEHYDROGENASE"/>
    <property type="match status" value="1"/>
</dbReference>
<gene>
    <name evidence="7" type="ORF">TSACC_22805</name>
</gene>
<dbReference type="Gene3D" id="3.40.50.720">
    <property type="entry name" value="NAD(P)-binding Rossmann-like Domain"/>
    <property type="match status" value="1"/>
</dbReference>
<dbReference type="CDD" id="cd08255">
    <property type="entry name" value="2-desacetyl-2-hydroxyethyl_bacteriochlorophyllide_like"/>
    <property type="match status" value="1"/>
</dbReference>
<organism evidence="7 8">
    <name type="scientific">Terrimicrobium sacchariphilum</name>
    <dbReference type="NCBI Taxonomy" id="690879"/>
    <lineage>
        <taxon>Bacteria</taxon>
        <taxon>Pseudomonadati</taxon>
        <taxon>Verrucomicrobiota</taxon>
        <taxon>Terrimicrobiia</taxon>
        <taxon>Terrimicrobiales</taxon>
        <taxon>Terrimicrobiaceae</taxon>
        <taxon>Terrimicrobium</taxon>
    </lineage>
</organism>
<dbReference type="AlphaFoldDB" id="A0A146GAA2"/>
<name>A0A146GAA2_TERSA</name>
<evidence type="ECO:0000256" key="4">
    <source>
        <dbReference type="ARBA" id="ARBA00022833"/>
    </source>
</evidence>
<dbReference type="SMART" id="SM00829">
    <property type="entry name" value="PKS_ER"/>
    <property type="match status" value="1"/>
</dbReference>
<dbReference type="InterPro" id="IPR020843">
    <property type="entry name" value="ER"/>
</dbReference>
<dbReference type="SUPFAM" id="SSF51735">
    <property type="entry name" value="NAD(P)-binding Rossmann-fold domains"/>
    <property type="match status" value="1"/>
</dbReference>
<accession>A0A146GAA2</accession>
<comment type="caution">
    <text evidence="7">The sequence shown here is derived from an EMBL/GenBank/DDBJ whole genome shotgun (WGS) entry which is preliminary data.</text>
</comment>
<dbReference type="GO" id="GO:0016491">
    <property type="term" value="F:oxidoreductase activity"/>
    <property type="evidence" value="ECO:0007669"/>
    <property type="project" value="UniProtKB-KW"/>
</dbReference>
<dbReference type="InterPro" id="IPR011032">
    <property type="entry name" value="GroES-like_sf"/>
</dbReference>
<evidence type="ECO:0000313" key="7">
    <source>
        <dbReference type="EMBL" id="GAT34380.1"/>
    </source>
</evidence>
<dbReference type="Proteomes" id="UP000076023">
    <property type="component" value="Unassembled WGS sequence"/>
</dbReference>
<evidence type="ECO:0000256" key="2">
    <source>
        <dbReference type="ARBA" id="ARBA00008072"/>
    </source>
</evidence>
<dbReference type="SUPFAM" id="SSF50129">
    <property type="entry name" value="GroES-like"/>
    <property type="match status" value="1"/>
</dbReference>
<dbReference type="FunCoup" id="A0A146GAA2">
    <property type="interactions" value="20"/>
</dbReference>
<comment type="cofactor">
    <cofactor evidence="1">
        <name>Zn(2+)</name>
        <dbReference type="ChEBI" id="CHEBI:29105"/>
    </cofactor>
</comment>
<reference evidence="8" key="1">
    <citation type="journal article" date="2017" name="Genome Announc.">
        <title>Draft Genome Sequence of Terrimicrobium sacchariphilum NM-5T, a Facultative Anaerobic Soil Bacterium of the Class Spartobacteria.</title>
        <authorList>
            <person name="Qiu Y.L."/>
            <person name="Tourlousse D.M."/>
            <person name="Matsuura N."/>
            <person name="Ohashi A."/>
            <person name="Sekiguchi Y."/>
        </authorList>
    </citation>
    <scope>NUCLEOTIDE SEQUENCE [LARGE SCALE GENOMIC DNA]</scope>
    <source>
        <strain evidence="8">NM-5</strain>
    </source>
</reference>
<proteinExistence type="inferred from homology"/>
<keyword evidence="3" id="KW-0479">Metal-binding</keyword>
<keyword evidence="4" id="KW-0862">Zinc</keyword>
<dbReference type="Pfam" id="PF00107">
    <property type="entry name" value="ADH_zinc_N"/>
    <property type="match status" value="1"/>
</dbReference>
<dbReference type="Pfam" id="PF08240">
    <property type="entry name" value="ADH_N"/>
    <property type="match status" value="1"/>
</dbReference>
<sequence>MYEAMTSASPSRLVFTGRQQVSLESFTLPELKPAEVRLRIERTLMSTGTENIVFNRHFDPGTHWDRWVKYPFYPGYTAVGVVEAVGSEVTALQPGDRVASRTGHASAVNAKASECFPIPAVLDWDEAVWFSLAKIAFHGASVARYTLGDSVLIIGAGPIGQMSTRWARAAGCASIIVADAVPDRMALASAGGASATIVGPIAEAKDAVVAACGGHLPRVVIDSTGNAAVFSAALSLAADRGTVVVLGDTGQPGSQTLTSDVIMRGLTIVGAHDGHNTTAWNNQSITELFFTLAATGRFPLDGLNTHRFTPAQCEEAYAVANRARARTMGIVFDWSAR</sequence>
<evidence type="ECO:0000313" key="8">
    <source>
        <dbReference type="Proteomes" id="UP000076023"/>
    </source>
</evidence>
<dbReference type="InterPro" id="IPR013154">
    <property type="entry name" value="ADH-like_N"/>
</dbReference>
<dbReference type="EMBL" id="BDCO01000002">
    <property type="protein sequence ID" value="GAT34380.1"/>
    <property type="molecule type" value="Genomic_DNA"/>
</dbReference>
<comment type="similarity">
    <text evidence="2">Belongs to the zinc-containing alcohol dehydrogenase family.</text>
</comment>
<feature type="domain" description="Enoyl reductase (ER)" evidence="6">
    <location>
        <begin position="17"/>
        <end position="332"/>
    </location>
</feature>
<protein>
    <submittedName>
        <fullName evidence="7">2-desacetyl-2-hydroxyethyl bacteriochlorophyllide A dehydrogenase</fullName>
    </submittedName>
</protein>
<keyword evidence="5" id="KW-0560">Oxidoreductase</keyword>